<evidence type="ECO:0000256" key="6">
    <source>
        <dbReference type="ARBA" id="ARBA00023004"/>
    </source>
</evidence>
<evidence type="ECO:0000256" key="1">
    <source>
        <dbReference type="ARBA" id="ARBA00001954"/>
    </source>
</evidence>
<dbReference type="Proteomes" id="UP001215712">
    <property type="component" value="Unassembled WGS sequence"/>
</dbReference>
<feature type="region of interest" description="Disordered" evidence="7">
    <location>
        <begin position="513"/>
        <end position="570"/>
    </location>
</feature>
<dbReference type="GO" id="GO:0016706">
    <property type="term" value="F:2-oxoglutarate-dependent dioxygenase activity"/>
    <property type="evidence" value="ECO:0007669"/>
    <property type="project" value="UniProtKB-ARBA"/>
</dbReference>
<feature type="domain" description="TauD/TfdA-like" evidence="8">
    <location>
        <begin position="212"/>
        <end position="452"/>
    </location>
</feature>
<comment type="similarity">
    <text evidence="2">Belongs to the gamma-BBH/TMLD family.</text>
</comment>
<reference evidence="10" key="1">
    <citation type="journal article" date="2023" name="IMA Fungus">
        <title>Comparative genomic study of the Penicillium genus elucidates a diverse pangenome and 15 lateral gene transfer events.</title>
        <authorList>
            <person name="Petersen C."/>
            <person name="Sorensen T."/>
            <person name="Nielsen M.R."/>
            <person name="Sondergaard T.E."/>
            <person name="Sorensen J.L."/>
            <person name="Fitzpatrick D.A."/>
            <person name="Frisvad J.C."/>
            <person name="Nielsen K.L."/>
        </authorList>
    </citation>
    <scope>NUCLEOTIDE SEQUENCE</scope>
    <source>
        <strain evidence="10">IBT 17514</strain>
    </source>
</reference>
<dbReference type="PANTHER" id="PTHR10696:SF25">
    <property type="entry name" value="OXIDOREDUCTASE AIM17-RELATED"/>
    <property type="match status" value="1"/>
</dbReference>
<organism evidence="10 11">
    <name type="scientific">Penicillium malachiteum</name>
    <dbReference type="NCBI Taxonomy" id="1324776"/>
    <lineage>
        <taxon>Eukaryota</taxon>
        <taxon>Fungi</taxon>
        <taxon>Dikarya</taxon>
        <taxon>Ascomycota</taxon>
        <taxon>Pezizomycotina</taxon>
        <taxon>Eurotiomycetes</taxon>
        <taxon>Eurotiomycetidae</taxon>
        <taxon>Eurotiales</taxon>
        <taxon>Aspergillaceae</taxon>
        <taxon>Penicillium</taxon>
    </lineage>
</organism>
<protein>
    <recommendedName>
        <fullName evidence="12">Gamma-butyrobetaine dioxygenase</fullName>
    </recommendedName>
</protein>
<evidence type="ECO:0000256" key="2">
    <source>
        <dbReference type="ARBA" id="ARBA00008654"/>
    </source>
</evidence>
<dbReference type="InterPro" id="IPR003819">
    <property type="entry name" value="TauD/TfdA-like"/>
</dbReference>
<dbReference type="GO" id="GO:0045329">
    <property type="term" value="P:carnitine biosynthetic process"/>
    <property type="evidence" value="ECO:0007669"/>
    <property type="project" value="TreeGrafter"/>
</dbReference>
<dbReference type="PANTHER" id="PTHR10696">
    <property type="entry name" value="GAMMA-BUTYROBETAINE HYDROXYLASE-RELATED"/>
    <property type="match status" value="1"/>
</dbReference>
<evidence type="ECO:0000256" key="5">
    <source>
        <dbReference type="ARBA" id="ARBA00023002"/>
    </source>
</evidence>
<keyword evidence="5" id="KW-0560">Oxidoreductase</keyword>
<dbReference type="InterPro" id="IPR038492">
    <property type="entry name" value="GBBH-like_N_sf"/>
</dbReference>
<keyword evidence="11" id="KW-1185">Reference proteome</keyword>
<keyword evidence="6" id="KW-0408">Iron</keyword>
<comment type="caution">
    <text evidence="10">The sequence shown here is derived from an EMBL/GenBank/DDBJ whole genome shotgun (WGS) entry which is preliminary data.</text>
</comment>
<dbReference type="Gene3D" id="3.30.2020.30">
    <property type="match status" value="1"/>
</dbReference>
<evidence type="ECO:0000259" key="9">
    <source>
        <dbReference type="Pfam" id="PF06155"/>
    </source>
</evidence>
<feature type="domain" description="Gamma-butyrobetaine hydroxylase-like N-terminal" evidence="9">
    <location>
        <begin position="110"/>
        <end position="163"/>
    </location>
</feature>
<dbReference type="AlphaFoldDB" id="A0AAD6HQF0"/>
<dbReference type="EMBL" id="JAQJAN010000004">
    <property type="protein sequence ID" value="KAJ5732343.1"/>
    <property type="molecule type" value="Genomic_DNA"/>
</dbReference>
<sequence>MRLFTSPIFRHVARGMTGPAQRGFVTSTRQFQQDANMSNLLAAAQKLEHAANARSTEKYSPVSEDDIDQHGTSPNTDGRSLGTKKPMKGVRIRCERNYMWLASPKMDNLMLSYVYLRDLCKCSRCVDPHSKQRSFRLSDIPDDIKPLHTKWDGEYLEVTWNKDLKGTKGTHSSRWHYTYLENPSINTHDTTPKSMAPLLWDSFRMGKIQHWINYEDYMTDSDEFIAAMRNLQRTGLIFVRGIPDSREMVEKIATRMGPLRNTFYGMTWDVRTVPQAKNVAYTNQFLGFHMDLMYMNEPPGYQLLHCLENSCDGGESLFADAFAAANHMKKYRRSQYDLLTGSNLAYEYVHEDQIYYKTRPVFEVNPRTEQLRHVNYSPPFQAAIPGPKNLNQNFVYLKNALQAFTRLLDAPSQVFELKLNPGECVIFDNRRIVHARRQFNTTTGSRWLAGAYVDTDAVRSRFHICKKQNPGIWSHSSPGQSAVPLDDMNTSGSSLQSIKAAYRMGAEMARQAEVSVKEDTVEEKFVEEEPVRAEPEPIHAERSSGEGGKSQTNRWKPQNSDWKWKNSSNI</sequence>
<dbReference type="InterPro" id="IPR050411">
    <property type="entry name" value="AlphaKG_dependent_hydroxylases"/>
</dbReference>
<dbReference type="Gene3D" id="3.60.130.10">
    <property type="entry name" value="Clavaminate synthase-like"/>
    <property type="match status" value="1"/>
</dbReference>
<evidence type="ECO:0000313" key="11">
    <source>
        <dbReference type="Proteomes" id="UP001215712"/>
    </source>
</evidence>
<dbReference type="GO" id="GO:0005739">
    <property type="term" value="C:mitochondrion"/>
    <property type="evidence" value="ECO:0007669"/>
    <property type="project" value="TreeGrafter"/>
</dbReference>
<accession>A0AAD6HQF0</accession>
<dbReference type="Pfam" id="PF06155">
    <property type="entry name" value="GBBH-like_N"/>
    <property type="match status" value="1"/>
</dbReference>
<evidence type="ECO:0000313" key="10">
    <source>
        <dbReference type="EMBL" id="KAJ5732343.1"/>
    </source>
</evidence>
<dbReference type="SUPFAM" id="SSF51197">
    <property type="entry name" value="Clavaminate synthase-like"/>
    <property type="match status" value="1"/>
</dbReference>
<proteinExistence type="inferred from homology"/>
<dbReference type="Pfam" id="PF02668">
    <property type="entry name" value="TauD"/>
    <property type="match status" value="1"/>
</dbReference>
<keyword evidence="3" id="KW-0479">Metal-binding</keyword>
<name>A0AAD6HQF0_9EURO</name>
<evidence type="ECO:0000256" key="3">
    <source>
        <dbReference type="ARBA" id="ARBA00022723"/>
    </source>
</evidence>
<evidence type="ECO:0000259" key="8">
    <source>
        <dbReference type="Pfam" id="PF02668"/>
    </source>
</evidence>
<evidence type="ECO:0000256" key="4">
    <source>
        <dbReference type="ARBA" id="ARBA00022964"/>
    </source>
</evidence>
<feature type="compositionally biased region" description="Basic and acidic residues" evidence="7">
    <location>
        <begin position="515"/>
        <end position="544"/>
    </location>
</feature>
<reference evidence="10" key="2">
    <citation type="submission" date="2023-01" db="EMBL/GenBank/DDBJ databases">
        <authorList>
            <person name="Petersen C."/>
        </authorList>
    </citation>
    <scope>NUCLEOTIDE SEQUENCE</scope>
    <source>
        <strain evidence="10">IBT 17514</strain>
    </source>
</reference>
<dbReference type="InterPro" id="IPR042098">
    <property type="entry name" value="TauD-like_sf"/>
</dbReference>
<gene>
    <name evidence="10" type="ORF">N7493_003824</name>
</gene>
<comment type="cofactor">
    <cofactor evidence="1">
        <name>Fe(2+)</name>
        <dbReference type="ChEBI" id="CHEBI:29033"/>
    </cofactor>
</comment>
<feature type="compositionally biased region" description="Polar residues" evidence="7">
    <location>
        <begin position="549"/>
        <end position="570"/>
    </location>
</feature>
<evidence type="ECO:0000256" key="7">
    <source>
        <dbReference type="SAM" id="MobiDB-lite"/>
    </source>
</evidence>
<keyword evidence="4" id="KW-0223">Dioxygenase</keyword>
<dbReference type="GO" id="GO:0046872">
    <property type="term" value="F:metal ion binding"/>
    <property type="evidence" value="ECO:0007669"/>
    <property type="project" value="UniProtKB-KW"/>
</dbReference>
<dbReference type="CDD" id="cd00250">
    <property type="entry name" value="CAS_like"/>
    <property type="match status" value="1"/>
</dbReference>
<evidence type="ECO:0008006" key="12">
    <source>
        <dbReference type="Google" id="ProtNLM"/>
    </source>
</evidence>
<feature type="region of interest" description="Disordered" evidence="7">
    <location>
        <begin position="52"/>
        <end position="86"/>
    </location>
</feature>
<dbReference type="InterPro" id="IPR010376">
    <property type="entry name" value="GBBH-like_N"/>
</dbReference>